<feature type="transmembrane region" description="Helical" evidence="6">
    <location>
        <begin position="251"/>
        <end position="270"/>
    </location>
</feature>
<feature type="transmembrane region" description="Helical" evidence="6">
    <location>
        <begin position="6"/>
        <end position="26"/>
    </location>
</feature>
<dbReference type="PANTHER" id="PTHR31632:SF2">
    <property type="entry name" value="PLASMA MEMBRANE IRON PERMEASE"/>
    <property type="match status" value="1"/>
</dbReference>
<keyword evidence="4 6" id="KW-1133">Transmembrane helix</keyword>
<proteinExistence type="inferred from homology"/>
<feature type="transmembrane region" description="Helical" evidence="6">
    <location>
        <begin position="151"/>
        <end position="174"/>
    </location>
</feature>
<reference evidence="7 8" key="1">
    <citation type="submission" date="2017-06" db="EMBL/GenBank/DDBJ databases">
        <authorList>
            <person name="Kim H.J."/>
            <person name="Triplett B.A."/>
        </authorList>
    </citation>
    <scope>NUCLEOTIDE SEQUENCE [LARGE SCALE GENOMIC DNA]</scope>
    <source>
        <strain evidence="7 8">B29T1</strain>
    </source>
</reference>
<evidence type="ECO:0000256" key="3">
    <source>
        <dbReference type="ARBA" id="ARBA00022692"/>
    </source>
</evidence>
<name>A0A212RBR9_9PROT</name>
<keyword evidence="3 6" id="KW-0812">Transmembrane</keyword>
<dbReference type="InterPro" id="IPR004923">
    <property type="entry name" value="FTR1/Fip1/EfeU"/>
</dbReference>
<evidence type="ECO:0000256" key="4">
    <source>
        <dbReference type="ARBA" id="ARBA00022989"/>
    </source>
</evidence>
<evidence type="ECO:0000313" key="7">
    <source>
        <dbReference type="EMBL" id="SNB69662.1"/>
    </source>
</evidence>
<organism evidence="7 8">
    <name type="scientific">Arboricoccus pini</name>
    <dbReference type="NCBI Taxonomy" id="1963835"/>
    <lineage>
        <taxon>Bacteria</taxon>
        <taxon>Pseudomonadati</taxon>
        <taxon>Pseudomonadota</taxon>
        <taxon>Alphaproteobacteria</taxon>
        <taxon>Geminicoccales</taxon>
        <taxon>Geminicoccaceae</taxon>
        <taxon>Arboricoccus</taxon>
    </lineage>
</organism>
<accession>A0A212RBR9</accession>
<evidence type="ECO:0000256" key="5">
    <source>
        <dbReference type="ARBA" id="ARBA00023136"/>
    </source>
</evidence>
<comment type="subcellular location">
    <subcellularLocation>
        <location evidence="1">Membrane</location>
        <topology evidence="1">Multi-pass membrane protein</topology>
    </subcellularLocation>
</comment>
<dbReference type="NCBIfam" id="NF041756">
    <property type="entry name" value="EfeU"/>
    <property type="match status" value="1"/>
</dbReference>
<feature type="transmembrane region" description="Helical" evidence="6">
    <location>
        <begin position="225"/>
        <end position="242"/>
    </location>
</feature>
<comment type="similarity">
    <text evidence="2">Belongs to the oxidase-dependent Fe transporter (OFeT) (TC 9.A.10.1) family.</text>
</comment>
<feature type="transmembrane region" description="Helical" evidence="6">
    <location>
        <begin position="38"/>
        <end position="58"/>
    </location>
</feature>
<dbReference type="RefSeq" id="WP_088561608.1">
    <property type="nucleotide sequence ID" value="NZ_FYEH01000007.1"/>
</dbReference>
<dbReference type="GO" id="GO:0015093">
    <property type="term" value="F:ferrous iron transmembrane transporter activity"/>
    <property type="evidence" value="ECO:0007669"/>
    <property type="project" value="TreeGrafter"/>
</dbReference>
<keyword evidence="8" id="KW-1185">Reference proteome</keyword>
<dbReference type="PANTHER" id="PTHR31632">
    <property type="entry name" value="IRON TRANSPORTER FTH1"/>
    <property type="match status" value="1"/>
</dbReference>
<gene>
    <name evidence="7" type="ORF">SAMN07250955_10731</name>
</gene>
<dbReference type="OrthoDB" id="7260758at2"/>
<evidence type="ECO:0000256" key="1">
    <source>
        <dbReference type="ARBA" id="ARBA00004141"/>
    </source>
</evidence>
<sequence>MLVPFLIMLREGIEAALVVGIVASYLRQTGQERWMPAVWIGVVVAAILCLVFGMVLDVVSGEFPQREQELFEAAVGLIAVVILTWMVFWMRRAARSIRHEIHDAIDAALERHKTRNGQALALTLMAFFAVSREGLESVFFLLATFQQESGLAAPIGAFLGLTLAIGFGFGIYYGGVKLNLARFFRWTGIFILFVAAGLLAGSLRALHEAGLWNGLQSVAFDLSQVLPVDGALGTILAGIFGYEDTPTIGEVLVYVLFLVATLPPFLSQAAPRPVATDAGAH</sequence>
<dbReference type="Proteomes" id="UP000197065">
    <property type="component" value="Unassembled WGS sequence"/>
</dbReference>
<keyword evidence="5 6" id="KW-0472">Membrane</keyword>
<dbReference type="AlphaFoldDB" id="A0A212RBR9"/>
<dbReference type="GO" id="GO:0033573">
    <property type="term" value="C:high-affinity iron permease complex"/>
    <property type="evidence" value="ECO:0007669"/>
    <property type="project" value="InterPro"/>
</dbReference>
<evidence type="ECO:0000313" key="8">
    <source>
        <dbReference type="Proteomes" id="UP000197065"/>
    </source>
</evidence>
<dbReference type="EMBL" id="FYEH01000007">
    <property type="protein sequence ID" value="SNB69662.1"/>
    <property type="molecule type" value="Genomic_DNA"/>
</dbReference>
<evidence type="ECO:0000256" key="2">
    <source>
        <dbReference type="ARBA" id="ARBA00008333"/>
    </source>
</evidence>
<evidence type="ECO:0000256" key="6">
    <source>
        <dbReference type="SAM" id="Phobius"/>
    </source>
</evidence>
<dbReference type="Pfam" id="PF03239">
    <property type="entry name" value="FTR1"/>
    <property type="match status" value="1"/>
</dbReference>
<protein>
    <submittedName>
        <fullName evidence="7">High-affinity iron transporter</fullName>
    </submittedName>
</protein>
<feature type="transmembrane region" description="Helical" evidence="6">
    <location>
        <begin position="186"/>
        <end position="205"/>
    </location>
</feature>
<feature type="transmembrane region" description="Helical" evidence="6">
    <location>
        <begin position="119"/>
        <end position="145"/>
    </location>
</feature>
<feature type="transmembrane region" description="Helical" evidence="6">
    <location>
        <begin position="70"/>
        <end position="89"/>
    </location>
</feature>